<dbReference type="AlphaFoldDB" id="A0A825GHL1"/>
<dbReference type="Proteomes" id="UP000557830">
    <property type="component" value="Unassembled WGS sequence"/>
</dbReference>
<protein>
    <submittedName>
        <fullName evidence="1">Uncharacterized protein</fullName>
    </submittedName>
</protein>
<comment type="caution">
    <text evidence="1">The sequence shown here is derived from an EMBL/GenBank/DDBJ whole genome shotgun (WGS) entry which is preliminary data.</text>
</comment>
<sequence length="97" mass="11579">MENFKAFKLISKRIIKTLLNDFPNKSILFYDDFIKECEIYKIDFVSCIYFLKECKVLKYDKENNGDFSGVLISPKAYLYFSKNDLKDIDDLIEFCTR</sequence>
<gene>
    <name evidence="1" type="ORF">BU953_07250</name>
</gene>
<reference evidence="1 2" key="1">
    <citation type="submission" date="2018-05" db="EMBL/GenBank/DDBJ databases">
        <authorList>
            <consortium name="NARMS: The National Antimicrobial Resistance Monitoring System"/>
        </authorList>
    </citation>
    <scope>NUCLEOTIDE SEQUENCE [LARGE SCALE GENOMIC DNA]</scope>
    <source>
        <strain evidence="1 2">FSIS1609200</strain>
    </source>
</reference>
<name>A0A825GHL1_CAMCO</name>
<evidence type="ECO:0000313" key="1">
    <source>
        <dbReference type="EMBL" id="EAJ1077394.1"/>
    </source>
</evidence>
<accession>A0A825GHL1</accession>
<proteinExistence type="predicted"/>
<dbReference type="EMBL" id="AABUYW010000014">
    <property type="protein sequence ID" value="EAJ1077394.1"/>
    <property type="molecule type" value="Genomic_DNA"/>
</dbReference>
<evidence type="ECO:0000313" key="2">
    <source>
        <dbReference type="Proteomes" id="UP000557830"/>
    </source>
</evidence>
<organism evidence="1 2">
    <name type="scientific">Campylobacter coli</name>
    <dbReference type="NCBI Taxonomy" id="195"/>
    <lineage>
        <taxon>Bacteria</taxon>
        <taxon>Pseudomonadati</taxon>
        <taxon>Campylobacterota</taxon>
        <taxon>Epsilonproteobacteria</taxon>
        <taxon>Campylobacterales</taxon>
        <taxon>Campylobacteraceae</taxon>
        <taxon>Campylobacter</taxon>
    </lineage>
</organism>